<dbReference type="Gene3D" id="1.10.287.1490">
    <property type="match status" value="1"/>
</dbReference>
<evidence type="ECO:0000256" key="4">
    <source>
        <dbReference type="ARBA" id="ARBA00023054"/>
    </source>
</evidence>
<feature type="region of interest" description="Disordered" evidence="7">
    <location>
        <begin position="139"/>
        <end position="180"/>
    </location>
</feature>
<feature type="compositionally biased region" description="Polar residues" evidence="7">
    <location>
        <begin position="60"/>
        <end position="77"/>
    </location>
</feature>
<feature type="compositionally biased region" description="Basic and acidic residues" evidence="7">
    <location>
        <begin position="139"/>
        <end position="151"/>
    </location>
</feature>
<protein>
    <submittedName>
        <fullName evidence="9 10">Outer dense fiber protein 2-like isoform X1</fullName>
    </submittedName>
</protein>
<gene>
    <name evidence="9 10" type="primary">LOC106814117</name>
</gene>
<feature type="coiled-coil region" evidence="6">
    <location>
        <begin position="543"/>
        <end position="591"/>
    </location>
</feature>
<feature type="compositionally biased region" description="Pro residues" evidence="7">
    <location>
        <begin position="78"/>
        <end position="89"/>
    </location>
</feature>
<feature type="region of interest" description="Disordered" evidence="7">
    <location>
        <begin position="445"/>
        <end position="471"/>
    </location>
</feature>
<evidence type="ECO:0000313" key="8">
    <source>
        <dbReference type="Proteomes" id="UP000695022"/>
    </source>
</evidence>
<proteinExistence type="inferred from homology"/>
<comment type="similarity">
    <text evidence="2">Belongs to the ODF2 family.</text>
</comment>
<comment type="subcellular location">
    <subcellularLocation>
        <location evidence="1">Cytoplasm</location>
        <location evidence="1">Cytoskeleton</location>
        <location evidence="1">Microtubule organizing center</location>
        <location evidence="1">Centrosome</location>
    </subcellularLocation>
</comment>
<feature type="coiled-coil region" evidence="6">
    <location>
        <begin position="204"/>
        <end position="272"/>
    </location>
</feature>
<dbReference type="Proteomes" id="UP000695022">
    <property type="component" value="Unplaced"/>
</dbReference>
<dbReference type="PANTHER" id="PTHR23162:SF10">
    <property type="entry name" value="FI13205P"/>
    <property type="match status" value="1"/>
</dbReference>
<sequence>MIKSPVHVHVDDETTVHVHVTNPIKMGYRSGSRLSVKDSDHQSKRVRSRSSTSVTTLRSQGDQAPQQSRPTKETSASPRPPAPWVPPPGKTSQGISKYSWKNSSQKPELVQHDATPSHSSMHLSDLSDAAADDLRMEVDDLTDKSKPDRRGRLQQRARSFNDTQPYRTQEGRVNGGENVKDSLTASQTAVKECKSAVFTIQRELTETQRHLEVTESENERLRLSIGKLREDAELIKVTSEPGDIKESLMMKLELVERDSQDVEVEISRLKHLLKKFIQDKELGSNDNLQFLRQKDALLQKITDYNTTNRVLRRLVSEYEQDVKMTEHLQKQRQFLSKRVTDCETEKQRLYDQLAERDAQVVKLTAHIEGSKDERERMYRRNDDLEKMRAHLQKHLRNKEADFDRLTCTFNNLEKSYIDLKEEKLQIANTIETAKLKAINEKEALKKATRNQREKANRSESESGRLSEELARKDRELADAEARTAELNARTGTLESEKAQLTFDLADLKQRISELETSSNGRESQSQAQVEDLAAQLNIAKSDVTKLGLENERLKISLETLEEKKVTLERDISDLRTNLVKKENLLEDYKVKLKDNSRKPELTANEHTEPLLTSTRRDADDKTLQLSFQSQEAGRMQLQGEIELGRVHTEVRSRLEELEPLAEALRVAQVQLQESKNTNADLKKHEQEQNMVIRDLQLKLELSSQNLEQTKGMLKSTEEHSRPQMSRVESLEAKLDKLDTEYRDLKREFAEKSNAVQNLTVTLEARSRDNFCLTQQLEAAMSDARTAGEKARAENATREKNLQKRILNLEKELSSVRAEKLSLRSNTEKVERRMKTQVTELSGKLDTATSKNRTLENYVSFLKVSYASMFKDPAVATSTPVKGLILTRSPLRRTAHLL</sequence>
<feature type="compositionally biased region" description="Polar residues" evidence="7">
    <location>
        <begin position="156"/>
        <end position="167"/>
    </location>
</feature>
<feature type="region of interest" description="Disordered" evidence="7">
    <location>
        <begin position="28"/>
        <end position="123"/>
    </location>
</feature>
<organism evidence="8 10">
    <name type="scientific">Priapulus caudatus</name>
    <name type="common">Priapulid worm</name>
    <dbReference type="NCBI Taxonomy" id="37621"/>
    <lineage>
        <taxon>Eukaryota</taxon>
        <taxon>Metazoa</taxon>
        <taxon>Ecdysozoa</taxon>
        <taxon>Scalidophora</taxon>
        <taxon>Priapulida</taxon>
        <taxon>Priapulimorpha</taxon>
        <taxon>Priapulimorphida</taxon>
        <taxon>Priapulidae</taxon>
        <taxon>Priapulus</taxon>
    </lineage>
</organism>
<keyword evidence="4 6" id="KW-0175">Coiled coil</keyword>
<feature type="coiled-coil region" evidence="6">
    <location>
        <begin position="727"/>
        <end position="761"/>
    </location>
</feature>
<dbReference type="InterPro" id="IPR026099">
    <property type="entry name" value="Odf2-rel"/>
</dbReference>
<keyword evidence="3" id="KW-0963">Cytoplasm</keyword>
<dbReference type="GeneID" id="106814117"/>
<evidence type="ECO:0000256" key="5">
    <source>
        <dbReference type="ARBA" id="ARBA00023212"/>
    </source>
</evidence>
<evidence type="ECO:0000256" key="1">
    <source>
        <dbReference type="ARBA" id="ARBA00004300"/>
    </source>
</evidence>
<accession>A0ABM1ENW4</accession>
<feature type="compositionally biased region" description="Low complexity" evidence="7">
    <location>
        <begin position="49"/>
        <end position="59"/>
    </location>
</feature>
<reference evidence="9 10" key="1">
    <citation type="submission" date="2025-05" db="UniProtKB">
        <authorList>
            <consortium name="RefSeq"/>
        </authorList>
    </citation>
    <scope>IDENTIFICATION</scope>
</reference>
<keyword evidence="8" id="KW-1185">Reference proteome</keyword>
<evidence type="ECO:0000256" key="7">
    <source>
        <dbReference type="SAM" id="MobiDB-lite"/>
    </source>
</evidence>
<dbReference type="PANTHER" id="PTHR23162">
    <property type="entry name" value="OUTER DENSE FIBER OF SPERM TAILS 2"/>
    <property type="match status" value="1"/>
</dbReference>
<keyword evidence="5" id="KW-0206">Cytoskeleton</keyword>
<evidence type="ECO:0000256" key="2">
    <source>
        <dbReference type="ARBA" id="ARBA00009316"/>
    </source>
</evidence>
<feature type="coiled-coil region" evidence="6">
    <location>
        <begin position="791"/>
        <end position="825"/>
    </location>
</feature>
<dbReference type="RefSeq" id="XP_014673885.1">
    <property type="nucleotide sequence ID" value="XM_014818399.1"/>
</dbReference>
<dbReference type="RefSeq" id="XP_014673884.1">
    <property type="nucleotide sequence ID" value="XM_014818398.1"/>
</dbReference>
<evidence type="ECO:0000256" key="3">
    <source>
        <dbReference type="ARBA" id="ARBA00022490"/>
    </source>
</evidence>
<evidence type="ECO:0000313" key="10">
    <source>
        <dbReference type="RefSeq" id="XP_014673885.1"/>
    </source>
</evidence>
<name>A0ABM1ENW4_PRICU</name>
<evidence type="ECO:0000256" key="6">
    <source>
        <dbReference type="SAM" id="Coils"/>
    </source>
</evidence>
<evidence type="ECO:0000313" key="9">
    <source>
        <dbReference type="RefSeq" id="XP_014673884.1"/>
    </source>
</evidence>
<feature type="compositionally biased region" description="Polar residues" evidence="7">
    <location>
        <begin position="90"/>
        <end position="106"/>
    </location>
</feature>